<feature type="compositionally biased region" description="Low complexity" evidence="1">
    <location>
        <begin position="47"/>
        <end position="57"/>
    </location>
</feature>
<dbReference type="AlphaFoldDB" id="A0A9W8M1C1"/>
<evidence type="ECO:0000313" key="3">
    <source>
        <dbReference type="Proteomes" id="UP001139887"/>
    </source>
</evidence>
<evidence type="ECO:0000313" key="2">
    <source>
        <dbReference type="EMBL" id="KAJ2851706.1"/>
    </source>
</evidence>
<feature type="compositionally biased region" description="Polar residues" evidence="1">
    <location>
        <begin position="516"/>
        <end position="525"/>
    </location>
</feature>
<name>A0A9W8M1C1_9FUNG</name>
<feature type="compositionally biased region" description="Acidic residues" evidence="1">
    <location>
        <begin position="553"/>
        <end position="568"/>
    </location>
</feature>
<organism evidence="2 3">
    <name type="scientific">Coemansia brasiliensis</name>
    <dbReference type="NCBI Taxonomy" id="2650707"/>
    <lineage>
        <taxon>Eukaryota</taxon>
        <taxon>Fungi</taxon>
        <taxon>Fungi incertae sedis</taxon>
        <taxon>Zoopagomycota</taxon>
        <taxon>Kickxellomycotina</taxon>
        <taxon>Kickxellomycetes</taxon>
        <taxon>Kickxellales</taxon>
        <taxon>Kickxellaceae</taxon>
        <taxon>Coemansia</taxon>
    </lineage>
</organism>
<dbReference type="Proteomes" id="UP001139887">
    <property type="component" value="Unassembled WGS sequence"/>
</dbReference>
<protein>
    <recommendedName>
        <fullName evidence="4">Pet127-domain-containing protein</fullName>
    </recommendedName>
</protein>
<dbReference type="PANTHER" id="PTHR31014:SF0">
    <property type="entry name" value="MITOCHONDRIAL TRANSLATION SYSTEM COMPONENT PET127-RELATED"/>
    <property type="match status" value="1"/>
</dbReference>
<feature type="compositionally biased region" description="Basic residues" evidence="1">
    <location>
        <begin position="705"/>
        <end position="721"/>
    </location>
</feature>
<dbReference type="OrthoDB" id="10249045at2759"/>
<keyword evidence="3" id="KW-1185">Reference proteome</keyword>
<reference evidence="2" key="1">
    <citation type="submission" date="2022-07" db="EMBL/GenBank/DDBJ databases">
        <title>Phylogenomic reconstructions and comparative analyses of Kickxellomycotina fungi.</title>
        <authorList>
            <person name="Reynolds N.K."/>
            <person name="Stajich J.E."/>
            <person name="Barry K."/>
            <person name="Grigoriev I.V."/>
            <person name="Crous P."/>
            <person name="Smith M.E."/>
        </authorList>
    </citation>
    <scope>NUCLEOTIDE SEQUENCE</scope>
    <source>
        <strain evidence="2">NRRL 1566</strain>
    </source>
</reference>
<dbReference type="PANTHER" id="PTHR31014">
    <property type="entry name" value="MITOCHONDRIAL TRANSLATION SYSTEM COMPONENT PET127-RELATED"/>
    <property type="match status" value="1"/>
</dbReference>
<feature type="region of interest" description="Disordered" evidence="1">
    <location>
        <begin position="26"/>
        <end position="114"/>
    </location>
</feature>
<proteinExistence type="predicted"/>
<feature type="region of interest" description="Disordered" evidence="1">
    <location>
        <begin position="516"/>
        <end position="568"/>
    </location>
</feature>
<dbReference type="GO" id="GO:0000964">
    <property type="term" value="P:mitochondrial RNA 5'-end processing"/>
    <property type="evidence" value="ECO:0007669"/>
    <property type="project" value="TreeGrafter"/>
</dbReference>
<dbReference type="Pfam" id="PF08634">
    <property type="entry name" value="Pet127"/>
    <property type="match status" value="1"/>
</dbReference>
<comment type="caution">
    <text evidence="2">The sequence shown here is derived from an EMBL/GenBank/DDBJ whole genome shotgun (WGS) entry which is preliminary data.</text>
</comment>
<feature type="compositionally biased region" description="Low complexity" evidence="1">
    <location>
        <begin position="722"/>
        <end position="732"/>
    </location>
</feature>
<gene>
    <name evidence="2" type="ORF">IWW36_000851</name>
</gene>
<sequence length="741" mass="84682">MASRLLFRPRPSNVCLLCTRFPTAIPNISYNTDSAPPKETGGSKQEPPANKPANNPAIQHNGLNNDQPATDNPTVVETTPVYSQDEADAIKPSSTQHETRTSRTGSPGARSNMIEGRDPVVVHSIQLPLQFGKWCQVNSSMLKYSQVGQSHIPRVPRLAHGLERVLFSPGVHLLQDPNSHVYNFDPYIRSITQPKDFDFDKLTPYITSSKDSTLIEYARSRKKQFIGSTSSMTHVLTHLYFAMSGGKRPDISSLSMAYADMPSRFTRGMQYPASVALRYNDGVYGIDADKSFDVNDSILMVLGKSLEKLLTSSPKEFEKYKKRNSWKVKDIPEENYHYVEADEFVLRSQLDCRDDRLPRKTFDLKTRGSLAVRMDLENYEVAKGYQIHTMKGRLQSYEREYYDMVRSAFLKYNFQARIGNMDGIFVAYHNTARMFGFQYISRREMDEILYGNEVTGSQIFNMILVVLGKLLRTITDQYPQKDLRVTFDGVTRQNQLSLWVEVIDDKKEEIAIKQYQETGDFTTSPKPKPSGKAATSTDPFSVSDPLDPQPKDENEEAADELDNNDMDSADDIYVNTEYPILNYKVVFFSTLNDQDTNEPVIIYDKTDKWSINWRLQKSKKSPEELITRYKNMRLRQATYFERPSPDTPENELQPLIRTLRAISRRNLWRNSIPEERIVVNRSRPPTSKVYEHHRADKPVGPSSKTRLRKKAKTTAKIKPGSKSKAQSNSSKNPTVKSKDQN</sequence>
<feature type="compositionally biased region" description="Polar residues" evidence="1">
    <location>
        <begin position="61"/>
        <end position="82"/>
    </location>
</feature>
<dbReference type="InterPro" id="IPR013943">
    <property type="entry name" value="Pet127"/>
</dbReference>
<accession>A0A9W8M1C1</accession>
<evidence type="ECO:0000256" key="1">
    <source>
        <dbReference type="SAM" id="MobiDB-lite"/>
    </source>
</evidence>
<dbReference type="EMBL" id="JANBUW010000009">
    <property type="protein sequence ID" value="KAJ2851706.1"/>
    <property type="molecule type" value="Genomic_DNA"/>
</dbReference>
<dbReference type="GO" id="GO:0005740">
    <property type="term" value="C:mitochondrial envelope"/>
    <property type="evidence" value="ECO:0007669"/>
    <property type="project" value="TreeGrafter"/>
</dbReference>
<feature type="region of interest" description="Disordered" evidence="1">
    <location>
        <begin position="679"/>
        <end position="741"/>
    </location>
</feature>
<evidence type="ECO:0008006" key="4">
    <source>
        <dbReference type="Google" id="ProtNLM"/>
    </source>
</evidence>